<accession>A0A517SIK2</accession>
<keyword evidence="3" id="KW-0238">DNA-binding</keyword>
<dbReference type="KEGG" id="ccos:Pan44_39990"/>
<dbReference type="PANTHER" id="PTHR30408:SF13">
    <property type="entry name" value="TYPE I RESTRICTION ENZYME HINDI SPECIFICITY SUBUNIT"/>
    <property type="match status" value="1"/>
</dbReference>
<evidence type="ECO:0000313" key="6">
    <source>
        <dbReference type="Proteomes" id="UP000315700"/>
    </source>
</evidence>
<protein>
    <submittedName>
        <fullName evidence="5">Type I restriction modification DNA specificity domain protein</fullName>
    </submittedName>
</protein>
<organism evidence="5 6">
    <name type="scientific">Caulifigura coniformis</name>
    <dbReference type="NCBI Taxonomy" id="2527983"/>
    <lineage>
        <taxon>Bacteria</taxon>
        <taxon>Pseudomonadati</taxon>
        <taxon>Planctomycetota</taxon>
        <taxon>Planctomycetia</taxon>
        <taxon>Planctomycetales</taxon>
        <taxon>Planctomycetaceae</taxon>
        <taxon>Caulifigura</taxon>
    </lineage>
</organism>
<dbReference type="InterPro" id="IPR044946">
    <property type="entry name" value="Restrct_endonuc_typeI_TRD_sf"/>
</dbReference>
<dbReference type="EMBL" id="CP036271">
    <property type="protein sequence ID" value="QDT55951.1"/>
    <property type="molecule type" value="Genomic_DNA"/>
</dbReference>
<evidence type="ECO:0000256" key="2">
    <source>
        <dbReference type="ARBA" id="ARBA00022747"/>
    </source>
</evidence>
<evidence type="ECO:0000259" key="4">
    <source>
        <dbReference type="Pfam" id="PF01420"/>
    </source>
</evidence>
<dbReference type="InterPro" id="IPR000055">
    <property type="entry name" value="Restrct_endonuc_typeI_TRD"/>
</dbReference>
<proteinExistence type="inferred from homology"/>
<dbReference type="GO" id="GO:0003677">
    <property type="term" value="F:DNA binding"/>
    <property type="evidence" value="ECO:0007669"/>
    <property type="project" value="UniProtKB-KW"/>
</dbReference>
<dbReference type="CDD" id="cd17266">
    <property type="entry name" value="RMtype1_S_Sau1132ORF3780P-TRD2-CR2_like"/>
    <property type="match status" value="1"/>
</dbReference>
<dbReference type="RefSeq" id="WP_145032545.1">
    <property type="nucleotide sequence ID" value="NZ_CP036271.1"/>
</dbReference>
<evidence type="ECO:0000256" key="1">
    <source>
        <dbReference type="ARBA" id="ARBA00010923"/>
    </source>
</evidence>
<dbReference type="AlphaFoldDB" id="A0A517SIK2"/>
<comment type="similarity">
    <text evidence="1">Belongs to the type-I restriction system S methylase family.</text>
</comment>
<dbReference type="GO" id="GO:0009307">
    <property type="term" value="P:DNA restriction-modification system"/>
    <property type="evidence" value="ECO:0007669"/>
    <property type="project" value="UniProtKB-KW"/>
</dbReference>
<evidence type="ECO:0000313" key="5">
    <source>
        <dbReference type="EMBL" id="QDT55951.1"/>
    </source>
</evidence>
<keyword evidence="6" id="KW-1185">Reference proteome</keyword>
<dbReference type="InParanoid" id="A0A517SIK2"/>
<dbReference type="OrthoDB" id="9811611at2"/>
<dbReference type="SUPFAM" id="SSF116734">
    <property type="entry name" value="DNA methylase specificity domain"/>
    <property type="match status" value="2"/>
</dbReference>
<dbReference type="Gene3D" id="3.90.220.20">
    <property type="entry name" value="DNA methylase specificity domains"/>
    <property type="match status" value="2"/>
</dbReference>
<dbReference type="InterPro" id="IPR052021">
    <property type="entry name" value="Type-I_RS_S_subunit"/>
</dbReference>
<dbReference type="PANTHER" id="PTHR30408">
    <property type="entry name" value="TYPE-1 RESTRICTION ENZYME ECOKI SPECIFICITY PROTEIN"/>
    <property type="match status" value="1"/>
</dbReference>
<evidence type="ECO:0000256" key="3">
    <source>
        <dbReference type="ARBA" id="ARBA00023125"/>
    </source>
</evidence>
<dbReference type="Pfam" id="PF01420">
    <property type="entry name" value="Methylase_S"/>
    <property type="match status" value="1"/>
</dbReference>
<dbReference type="REBASE" id="356567">
    <property type="entry name" value="S.PbaPan44ORF40000P"/>
</dbReference>
<gene>
    <name evidence="5" type="ORF">Pan44_39990</name>
</gene>
<keyword evidence="2" id="KW-0680">Restriction system</keyword>
<reference evidence="5 6" key="1">
    <citation type="submission" date="2019-02" db="EMBL/GenBank/DDBJ databases">
        <title>Deep-cultivation of Planctomycetes and their phenomic and genomic characterization uncovers novel biology.</title>
        <authorList>
            <person name="Wiegand S."/>
            <person name="Jogler M."/>
            <person name="Boedeker C."/>
            <person name="Pinto D."/>
            <person name="Vollmers J."/>
            <person name="Rivas-Marin E."/>
            <person name="Kohn T."/>
            <person name="Peeters S.H."/>
            <person name="Heuer A."/>
            <person name="Rast P."/>
            <person name="Oberbeckmann S."/>
            <person name="Bunk B."/>
            <person name="Jeske O."/>
            <person name="Meyerdierks A."/>
            <person name="Storesund J.E."/>
            <person name="Kallscheuer N."/>
            <person name="Luecker S."/>
            <person name="Lage O.M."/>
            <person name="Pohl T."/>
            <person name="Merkel B.J."/>
            <person name="Hornburger P."/>
            <person name="Mueller R.-W."/>
            <person name="Bruemmer F."/>
            <person name="Labrenz M."/>
            <person name="Spormann A.M."/>
            <person name="Op den Camp H."/>
            <person name="Overmann J."/>
            <person name="Amann R."/>
            <person name="Jetten M.S.M."/>
            <person name="Mascher T."/>
            <person name="Medema M.H."/>
            <person name="Devos D.P."/>
            <person name="Kaster A.-K."/>
            <person name="Ovreas L."/>
            <person name="Rohde M."/>
            <person name="Galperin M.Y."/>
            <person name="Jogler C."/>
        </authorList>
    </citation>
    <scope>NUCLEOTIDE SEQUENCE [LARGE SCALE GENOMIC DNA]</scope>
    <source>
        <strain evidence="5 6">Pan44</strain>
    </source>
</reference>
<feature type="domain" description="Type I restriction modification DNA specificity" evidence="4">
    <location>
        <begin position="11"/>
        <end position="162"/>
    </location>
</feature>
<dbReference type="Proteomes" id="UP000315700">
    <property type="component" value="Chromosome"/>
</dbReference>
<sequence>MASSAGSVLLRLGEFCDLRYGKIVKKSELDALGYPVWSGYGIVGYHSEYMFEQPQVSITCRGVGGTGNVHMTPPRSWVTNLAITIVPRNPEQCDTNYLFWAMKASDRRHLITGSAQHQITIEHLKRHEVPIPPIKTQRSIAEVLGALDDKIELNRRRNQTLEAMARAIFKSWFVDFDPVKAKAAIRREHPDWTNEQVSRTACPTMPDSVAAHFPDTFDVSDIGAIPTGWSETCLAAEVTASKGLSYKGQHLCEAGFGLPMHNLNSVLEGGGYKHAGIKWYDGVFKPQHLLAPGDVIVTNTEQGFEHLLIGFPAIVPKRFGARGIFSHHTYKLSRKSQSYLPEWFTYLLLRTPVFHDLVAGHSNGTTVNMLPIDGLQKPRFVRPPRPLVEQYGRLFVPLQDRIEVSQEEIGTLGEIRDTLLPKLISGELRIPDAERLVERTS</sequence>
<name>A0A517SIK2_9PLAN</name>